<protein>
    <recommendedName>
        <fullName evidence="5">Peptidoglycan hydrolase FlgJ</fullName>
    </recommendedName>
    <alternativeName>
        <fullName evidence="10">Muramidase FlgJ</fullName>
    </alternativeName>
</protein>
<dbReference type="GO" id="GO:0016798">
    <property type="term" value="F:hydrolase activity, acting on glycosyl bonds"/>
    <property type="evidence" value="ECO:0007669"/>
    <property type="project" value="UniProtKB-KW"/>
</dbReference>
<sequence>MMISPDISSKLAVDAKSIDDLHLMAKRNPQQALHKAAQQFEALFMNMLLKSMREATPKDGIFDSQQTQFFTQMYDQQLAQHLSTKGIGIANILVKQLGRADGSIEPQTSISQADAILSSINAINQPSTIKNGHPNDISDQLWPGMHNYNSKKTEKMTSSNEVFITPIQVESQLTKSFNRSTDFINMLLPHAKTASQSTGIPSHFMLAQAALESGWGRHEIRRDDNSPSYNLFGIKAGSSWKGDTVEKLTTEYVNGTPQKVVEKFRAYSSYAEGFNDYARLLLDNPRYAKVLESSDFTTFATGLQRAGYATDPKYAEKLIRIINSEAMQNRKFI</sequence>
<dbReference type="OrthoDB" id="289937at2"/>
<dbReference type="InterPro" id="IPR019301">
    <property type="entry name" value="Flagellar_prot_FlgJ_N"/>
</dbReference>
<evidence type="ECO:0000313" key="12">
    <source>
        <dbReference type="EMBL" id="SEF69280.1"/>
    </source>
</evidence>
<evidence type="ECO:0000256" key="3">
    <source>
        <dbReference type="ARBA" id="ARBA00006880"/>
    </source>
</evidence>
<comment type="similarity">
    <text evidence="3">In the N-terminal section; belongs to the FlgJ family.</text>
</comment>
<evidence type="ECO:0000256" key="9">
    <source>
        <dbReference type="ARBA" id="ARBA00023316"/>
    </source>
</evidence>
<keyword evidence="9" id="KW-0961">Cell wall biogenesis/degradation</keyword>
<evidence type="ECO:0000256" key="2">
    <source>
        <dbReference type="ARBA" id="ARBA00004418"/>
    </source>
</evidence>
<keyword evidence="12" id="KW-0969">Cilium</keyword>
<keyword evidence="12" id="KW-0966">Cell projection</keyword>
<dbReference type="PRINTS" id="PR01002">
    <property type="entry name" value="FLGFLGJ"/>
</dbReference>
<evidence type="ECO:0000256" key="1">
    <source>
        <dbReference type="ARBA" id="ARBA00002954"/>
    </source>
</evidence>
<evidence type="ECO:0000256" key="10">
    <source>
        <dbReference type="ARBA" id="ARBA00030835"/>
    </source>
</evidence>
<accession>A0A1H5U2P6</accession>
<dbReference type="AlphaFoldDB" id="A0A1H5U2P6"/>
<dbReference type="InterPro" id="IPR013377">
    <property type="entry name" value="FlgJ"/>
</dbReference>
<dbReference type="SMART" id="SM00047">
    <property type="entry name" value="LYZ2"/>
    <property type="match status" value="1"/>
</dbReference>
<keyword evidence="7" id="KW-0378">Hydrolase</keyword>
<gene>
    <name evidence="12" type="ORF">SAMN05216334_10698</name>
</gene>
<dbReference type="Gene3D" id="1.10.530.10">
    <property type="match status" value="1"/>
</dbReference>
<dbReference type="RefSeq" id="WP_103966031.1">
    <property type="nucleotide sequence ID" value="NZ_FNUX01000006.1"/>
</dbReference>
<dbReference type="Gene3D" id="2.10.70.40">
    <property type="entry name" value="peptidoglycan hydrolase"/>
    <property type="match status" value="1"/>
</dbReference>
<dbReference type="PANTHER" id="PTHR33308">
    <property type="entry name" value="PEPTIDOGLYCAN HYDROLASE FLGJ"/>
    <property type="match status" value="1"/>
</dbReference>
<organism evidence="12 13">
    <name type="scientific">Nitrosomonas ureae</name>
    <dbReference type="NCBI Taxonomy" id="44577"/>
    <lineage>
        <taxon>Bacteria</taxon>
        <taxon>Pseudomonadati</taxon>
        <taxon>Pseudomonadota</taxon>
        <taxon>Betaproteobacteria</taxon>
        <taxon>Nitrosomonadales</taxon>
        <taxon>Nitrosomonadaceae</taxon>
        <taxon>Nitrosomonas</taxon>
    </lineage>
</organism>
<dbReference type="EMBL" id="FNUX01000006">
    <property type="protein sequence ID" value="SEF69280.1"/>
    <property type="molecule type" value="Genomic_DNA"/>
</dbReference>
<name>A0A1H5U2P6_9PROT</name>
<dbReference type="InterPro" id="IPR051056">
    <property type="entry name" value="Glycosyl_Hydrolase_73"/>
</dbReference>
<feature type="domain" description="Mannosyl-glycoprotein endo-beta-N-acetylglucosamidase-like" evidence="11">
    <location>
        <begin position="173"/>
        <end position="333"/>
    </location>
</feature>
<dbReference type="InterPro" id="IPR002901">
    <property type="entry name" value="MGlyc_endo_b_GlcNAc-like_dom"/>
</dbReference>
<dbReference type="GO" id="GO:0071555">
    <property type="term" value="P:cell wall organization"/>
    <property type="evidence" value="ECO:0007669"/>
    <property type="project" value="UniProtKB-KW"/>
</dbReference>
<dbReference type="Pfam" id="PF01832">
    <property type="entry name" value="Glucosaminidase"/>
    <property type="match status" value="1"/>
</dbReference>
<comment type="subcellular location">
    <subcellularLocation>
        <location evidence="2">Periplasm</location>
    </subcellularLocation>
</comment>
<dbReference type="PANTHER" id="PTHR33308:SF9">
    <property type="entry name" value="PEPTIDOGLYCAN HYDROLASE FLGJ"/>
    <property type="match status" value="1"/>
</dbReference>
<evidence type="ECO:0000313" key="13">
    <source>
        <dbReference type="Proteomes" id="UP000236753"/>
    </source>
</evidence>
<comment type="function">
    <text evidence="1">Flagellum-specific muramidase which hydrolyzes the peptidoglycan layer to assemble the rod structure in the periplasmic space.</text>
</comment>
<evidence type="ECO:0000259" key="11">
    <source>
        <dbReference type="SMART" id="SM00047"/>
    </source>
</evidence>
<dbReference type="GO" id="GO:0044780">
    <property type="term" value="P:bacterial-type flagellum assembly"/>
    <property type="evidence" value="ECO:0007669"/>
    <property type="project" value="InterPro"/>
</dbReference>
<dbReference type="FunFam" id="2.10.70.40:FF:000001">
    <property type="entry name" value="Flagellar assembly peptidoglycan hydrolase FlgJ"/>
    <property type="match status" value="1"/>
</dbReference>
<dbReference type="GO" id="GO:0071973">
    <property type="term" value="P:bacterial-type flagellum-dependent cell motility"/>
    <property type="evidence" value="ECO:0007669"/>
    <property type="project" value="TreeGrafter"/>
</dbReference>
<dbReference type="NCBIfam" id="TIGR02541">
    <property type="entry name" value="flagell_FlgJ"/>
    <property type="match status" value="1"/>
</dbReference>
<keyword evidence="8" id="KW-0326">Glycosidase</keyword>
<evidence type="ECO:0000256" key="8">
    <source>
        <dbReference type="ARBA" id="ARBA00023295"/>
    </source>
</evidence>
<comment type="similarity">
    <text evidence="4">In the C-terminal section; belongs to the glycosyl hydrolase 73 family.</text>
</comment>
<keyword evidence="12" id="KW-0282">Flagellum</keyword>
<evidence type="ECO:0000256" key="4">
    <source>
        <dbReference type="ARBA" id="ARBA00007974"/>
    </source>
</evidence>
<proteinExistence type="inferred from homology"/>
<dbReference type="Proteomes" id="UP000236753">
    <property type="component" value="Unassembled WGS sequence"/>
</dbReference>
<dbReference type="GO" id="GO:0042597">
    <property type="term" value="C:periplasmic space"/>
    <property type="evidence" value="ECO:0007669"/>
    <property type="project" value="UniProtKB-SubCell"/>
</dbReference>
<evidence type="ECO:0000256" key="5">
    <source>
        <dbReference type="ARBA" id="ARBA00013433"/>
    </source>
</evidence>
<evidence type="ECO:0000256" key="7">
    <source>
        <dbReference type="ARBA" id="ARBA00022801"/>
    </source>
</evidence>
<dbReference type="Pfam" id="PF10135">
    <property type="entry name" value="Rod-binding"/>
    <property type="match status" value="1"/>
</dbReference>
<reference evidence="12 13" key="1">
    <citation type="submission" date="2016-10" db="EMBL/GenBank/DDBJ databases">
        <authorList>
            <person name="de Groot N.N."/>
        </authorList>
    </citation>
    <scope>NUCLEOTIDE SEQUENCE [LARGE SCALE GENOMIC DNA]</scope>
    <source>
        <strain evidence="12 13">Nm13</strain>
    </source>
</reference>
<dbReference type="GO" id="GO:0004040">
    <property type="term" value="F:amidase activity"/>
    <property type="evidence" value="ECO:0007669"/>
    <property type="project" value="InterPro"/>
</dbReference>
<evidence type="ECO:0000256" key="6">
    <source>
        <dbReference type="ARBA" id="ARBA00022764"/>
    </source>
</evidence>
<keyword evidence="6" id="KW-0574">Periplasm</keyword>